<accession>A0A4P8PLF8</accession>
<protein>
    <submittedName>
        <fullName evidence="2">Replication initiator protein</fullName>
    </submittedName>
</protein>
<dbReference type="EMBL" id="MK249156">
    <property type="protein sequence ID" value="QCQ84726.1"/>
    <property type="molecule type" value="Genomic_DNA"/>
</dbReference>
<reference evidence="2" key="1">
    <citation type="submission" date="2018-12" db="EMBL/GenBank/DDBJ databases">
        <title>Singled stranded DNA viruses identified in blackflies (Austrosimulium ungulatum) sampled in New Zealand.</title>
        <authorList>
            <person name="Kraberger S."/>
            <person name="Fontenele R.S."/>
            <person name="Schmidlin K."/>
            <person name="Walters M."/>
            <person name="Varsani A."/>
        </authorList>
    </citation>
    <scope>NUCLEOTIDE SEQUENCE [LARGE SCALE GENOMIC DNA]</scope>
    <source>
        <strain evidence="2">057</strain>
    </source>
</reference>
<sequence>MGCDFPLKAYLTGQQHPSGKSLLTFNRMKSVNSALPPMEIPCNNCMGCKLERSRQWSIRMMHEARYHPQNCFLTLTYDDDHLPQNYGLDLRHWQLFMKRLRRSLPQKLRFFACGEYGDLNGRPHYHAVIFNYDPPDRVFLERSQSGESLYRSEAVHGLWGLGNCSVQDVTHKSCAYVARYVTKKIKTTDTFGANRYYRLSPVDGAFHAVRPEFAVMSRRPGLGNAFAREFKTDFYPSGFLVVDGIRQAPPRYYVSQLTEKQQRRLKNQGRRLALKNKPHQTTERRMARAAVRDARILKLQRKL</sequence>
<evidence type="ECO:0000259" key="1">
    <source>
        <dbReference type="Pfam" id="PF23343"/>
    </source>
</evidence>
<feature type="domain" description="Replication-associated protein ORF2/G2P" evidence="1">
    <location>
        <begin position="70"/>
        <end position="184"/>
    </location>
</feature>
<proteinExistence type="predicted"/>
<dbReference type="Proteomes" id="UP000324373">
    <property type="component" value="Segment"/>
</dbReference>
<evidence type="ECO:0000313" key="2">
    <source>
        <dbReference type="EMBL" id="QCQ84726.1"/>
    </source>
</evidence>
<name>A0A4P8PLF8_9VIRU</name>
<organism evidence="2">
    <name type="scientific">Blackfly microvirus SF02</name>
    <dbReference type="NCBI Taxonomy" id="2576452"/>
    <lineage>
        <taxon>Viruses</taxon>
        <taxon>Monodnaviria</taxon>
        <taxon>Sangervirae</taxon>
        <taxon>Phixviricota</taxon>
        <taxon>Malgrandaviricetes</taxon>
        <taxon>Petitvirales</taxon>
        <taxon>Microviridae</taxon>
        <taxon>Microvirus</taxon>
    </lineage>
</organism>
<dbReference type="Pfam" id="PF23343">
    <property type="entry name" value="REP_ORF2-G2P"/>
    <property type="match status" value="1"/>
</dbReference>
<dbReference type="InterPro" id="IPR056906">
    <property type="entry name" value="ORF2/G2P_dom"/>
</dbReference>